<feature type="transmembrane region" description="Helical" evidence="6">
    <location>
        <begin position="49"/>
        <end position="66"/>
    </location>
</feature>
<gene>
    <name evidence="7" type="ORF">APE01nite_04010</name>
</gene>
<comment type="similarity">
    <text evidence="2">Belongs to the TerC family.</text>
</comment>
<dbReference type="Proteomes" id="UP000317730">
    <property type="component" value="Unassembled WGS sequence"/>
</dbReference>
<dbReference type="PANTHER" id="PTHR30238:SF4">
    <property type="entry name" value="SLL1022 PROTEIN"/>
    <property type="match status" value="1"/>
</dbReference>
<dbReference type="AlphaFoldDB" id="A0A4Y3TS80"/>
<accession>A0A4Y3TS80</accession>
<comment type="subcellular location">
    <subcellularLocation>
        <location evidence="1">Membrane</location>
        <topology evidence="1">Multi-pass membrane protein</topology>
    </subcellularLocation>
</comment>
<comment type="caution">
    <text evidence="7">The sequence shown here is derived from an EMBL/GenBank/DDBJ whole genome shotgun (WGS) entry which is preliminary data.</text>
</comment>
<keyword evidence="3 6" id="KW-0812">Transmembrane</keyword>
<protein>
    <submittedName>
        <fullName evidence="7">Membrane protein</fullName>
    </submittedName>
</protein>
<dbReference type="PANTHER" id="PTHR30238">
    <property type="entry name" value="MEMBRANE BOUND PREDICTED REDOX MODULATOR"/>
    <property type="match status" value="1"/>
</dbReference>
<feature type="transmembrane region" description="Helical" evidence="6">
    <location>
        <begin position="72"/>
        <end position="90"/>
    </location>
</feature>
<evidence type="ECO:0000256" key="1">
    <source>
        <dbReference type="ARBA" id="ARBA00004141"/>
    </source>
</evidence>
<feature type="transmembrane region" description="Helical" evidence="6">
    <location>
        <begin position="173"/>
        <end position="191"/>
    </location>
</feature>
<dbReference type="EMBL" id="BJMV01000001">
    <property type="protein sequence ID" value="GEB84604.1"/>
    <property type="molecule type" value="Genomic_DNA"/>
</dbReference>
<feature type="transmembrane region" description="Helical" evidence="6">
    <location>
        <begin position="145"/>
        <end position="167"/>
    </location>
</feature>
<keyword evidence="5 6" id="KW-0472">Membrane</keyword>
<dbReference type="InterPro" id="IPR022301">
    <property type="entry name" value="Integral_membrane_YjbE"/>
</dbReference>
<evidence type="ECO:0000256" key="2">
    <source>
        <dbReference type="ARBA" id="ARBA00007511"/>
    </source>
</evidence>
<organism evidence="7 8">
    <name type="scientific">Acetobacter peroxydans</name>
    <dbReference type="NCBI Taxonomy" id="104098"/>
    <lineage>
        <taxon>Bacteria</taxon>
        <taxon>Pseudomonadati</taxon>
        <taxon>Pseudomonadota</taxon>
        <taxon>Alphaproteobacteria</taxon>
        <taxon>Acetobacterales</taxon>
        <taxon>Acetobacteraceae</taxon>
        <taxon>Acetobacter</taxon>
    </lineage>
</organism>
<keyword evidence="8" id="KW-1185">Reference proteome</keyword>
<proteinExistence type="inferred from homology"/>
<dbReference type="GO" id="GO:0016020">
    <property type="term" value="C:membrane"/>
    <property type="evidence" value="ECO:0007669"/>
    <property type="project" value="UniProtKB-SubCell"/>
</dbReference>
<name>A0A4Y3TS80_9PROT</name>
<evidence type="ECO:0000256" key="4">
    <source>
        <dbReference type="ARBA" id="ARBA00022989"/>
    </source>
</evidence>
<dbReference type="Pfam" id="PF03741">
    <property type="entry name" value="TerC"/>
    <property type="match status" value="1"/>
</dbReference>
<dbReference type="OrthoDB" id="9807970at2"/>
<evidence type="ECO:0000313" key="8">
    <source>
        <dbReference type="Proteomes" id="UP000317730"/>
    </source>
</evidence>
<evidence type="ECO:0000313" key="7">
    <source>
        <dbReference type="EMBL" id="GEB84604.1"/>
    </source>
</evidence>
<dbReference type="NCBIfam" id="TIGR03717">
    <property type="entry name" value="R_switched_YjbE"/>
    <property type="match status" value="1"/>
</dbReference>
<dbReference type="InterPro" id="IPR005496">
    <property type="entry name" value="Integral_membrane_TerC"/>
</dbReference>
<evidence type="ECO:0000256" key="3">
    <source>
        <dbReference type="ARBA" id="ARBA00022692"/>
    </source>
</evidence>
<sequence length="203" mass="21457">MSGFLQSVSLPAAVAFLQVVMIDVTLAGDNAVVIGMAVRNLARHERQRAIFIGVGFAAVIRILLALVAVRLLAIIGLTLAGGLLLLWVCWRMYREMHEGDGGPEAGAPSPGGLGKAIVRIVIADLSMSLDNVLAVAGAAREHPGIMVMGLALSVLLMGLAASLIARLLERYKWIAWVGLLIVLAVALELIFKGGGEIWGHIDH</sequence>
<keyword evidence="4 6" id="KW-1133">Transmembrane helix</keyword>
<dbReference type="RefSeq" id="WP_141374525.1">
    <property type="nucleotide sequence ID" value="NZ_BAPL01000017.1"/>
</dbReference>
<reference evidence="7 8" key="1">
    <citation type="submission" date="2019-06" db="EMBL/GenBank/DDBJ databases">
        <title>Whole genome shotgun sequence of Acetobacter peroxydans NBRC 13755.</title>
        <authorList>
            <person name="Hosoyama A."/>
            <person name="Uohara A."/>
            <person name="Ohji S."/>
            <person name="Ichikawa N."/>
        </authorList>
    </citation>
    <scope>NUCLEOTIDE SEQUENCE [LARGE SCALE GENOMIC DNA]</scope>
    <source>
        <strain evidence="7 8">NBRC 13755</strain>
    </source>
</reference>
<evidence type="ECO:0000256" key="5">
    <source>
        <dbReference type="ARBA" id="ARBA00023136"/>
    </source>
</evidence>
<evidence type="ECO:0000256" key="6">
    <source>
        <dbReference type="SAM" id="Phobius"/>
    </source>
</evidence>
<feature type="transmembrane region" description="Helical" evidence="6">
    <location>
        <begin position="12"/>
        <end position="37"/>
    </location>
</feature>